<dbReference type="SUPFAM" id="SSF53850">
    <property type="entry name" value="Periplasmic binding protein-like II"/>
    <property type="match status" value="1"/>
</dbReference>
<dbReference type="OrthoDB" id="237270at2"/>
<keyword evidence="1" id="KW-0472">Membrane</keyword>
<dbReference type="Pfam" id="PF16868">
    <property type="entry name" value="NMT1_3"/>
    <property type="match status" value="1"/>
</dbReference>
<dbReference type="AlphaFoldDB" id="A0A158F0Z2"/>
<proteinExistence type="predicted"/>
<feature type="transmembrane region" description="Helical" evidence="1">
    <location>
        <begin position="23"/>
        <end position="45"/>
    </location>
</feature>
<dbReference type="Gene3D" id="3.40.190.10">
    <property type="entry name" value="Periplasmic binding protein-like II"/>
    <property type="match status" value="2"/>
</dbReference>
<dbReference type="InterPro" id="IPR011852">
    <property type="entry name" value="TRAP_TAXI"/>
</dbReference>
<evidence type="ECO:0000313" key="3">
    <source>
        <dbReference type="Proteomes" id="UP000054925"/>
    </source>
</evidence>
<keyword evidence="1" id="KW-0812">Transmembrane</keyword>
<feature type="transmembrane region" description="Helical" evidence="1">
    <location>
        <begin position="346"/>
        <end position="368"/>
    </location>
</feature>
<dbReference type="RefSeq" id="WP_087654394.1">
    <property type="nucleotide sequence ID" value="NZ_FCOL02000001.1"/>
</dbReference>
<gene>
    <name evidence="2" type="ORF">AWB67_00246</name>
</gene>
<comment type="caution">
    <text evidence="2">The sequence shown here is derived from an EMBL/GenBank/DDBJ whole genome shotgun (WGS) entry which is preliminary data.</text>
</comment>
<dbReference type="PANTHER" id="PTHR42941">
    <property type="entry name" value="SLL1037 PROTEIN"/>
    <property type="match status" value="1"/>
</dbReference>
<accession>A0A158F0Z2</accession>
<dbReference type="PANTHER" id="PTHR42941:SF1">
    <property type="entry name" value="SLL1037 PROTEIN"/>
    <property type="match status" value="1"/>
</dbReference>
<dbReference type="EMBL" id="FCOL02000001">
    <property type="protein sequence ID" value="SAL13508.1"/>
    <property type="molecule type" value="Genomic_DNA"/>
</dbReference>
<dbReference type="Proteomes" id="UP000054925">
    <property type="component" value="Unassembled WGS sequence"/>
</dbReference>
<evidence type="ECO:0000256" key="1">
    <source>
        <dbReference type="SAM" id="Phobius"/>
    </source>
</evidence>
<sequence length="461" mass="50461">MKHRRPHWPHLPNDHAKIAWRDLAITFAPVAVLFVIAMVLVIWLVDPAPPRSITISAGPRDSSFFVIAEQYRTILARNGIRLDVLESDGSVQNLQRLLDPKQHVDLALVQGGSSDGIATSSLISLGSVFYVPVVVFYRGKGVTRLSQLEGKRIAIGREGSGTRLLSLKLLAANGIVPGDATTLLPSDGLQAATQLVAGEADAAILNGDSATRALMLRLLKVPGVSVMDFTEAQAYTRLFPYLDEIDLPPGVLDLGRKVPPDTIHLISPTVEIVARPSLHPAISDLIIEAAQETHGKPGIMQSAGQFPSQAAHEFPISDDAKRYYRSGKSLLFRTLPFWVASIVDRLLFLLVPIAVLLLPAVQVIPALYRWRVRSRIYRYYGSLIAIERGALDHSTDEEHRTLIAELDHIEESLDTLRMPLAYADAFYVLREHVGVVRERLSRSARAAGRSDSPATTSATGV</sequence>
<name>A0A158F0Z2_9BURK</name>
<organism evidence="2 3">
    <name type="scientific">Caballeronia terrestris</name>
    <dbReference type="NCBI Taxonomy" id="1226301"/>
    <lineage>
        <taxon>Bacteria</taxon>
        <taxon>Pseudomonadati</taxon>
        <taxon>Pseudomonadota</taxon>
        <taxon>Betaproteobacteria</taxon>
        <taxon>Burkholderiales</taxon>
        <taxon>Burkholderiaceae</taxon>
        <taxon>Caballeronia</taxon>
    </lineage>
</organism>
<evidence type="ECO:0000313" key="2">
    <source>
        <dbReference type="EMBL" id="SAL13508.1"/>
    </source>
</evidence>
<keyword evidence="3" id="KW-1185">Reference proteome</keyword>
<protein>
    <submittedName>
        <fullName evidence="2">TRAP-type transport system periplasmic component-like protein</fullName>
    </submittedName>
</protein>
<reference evidence="2" key="1">
    <citation type="submission" date="2016-01" db="EMBL/GenBank/DDBJ databases">
        <authorList>
            <person name="Peeters C."/>
        </authorList>
    </citation>
    <scope>NUCLEOTIDE SEQUENCE [LARGE SCALE GENOMIC DNA]</scope>
    <source>
        <strain evidence="2">LMG 22937</strain>
    </source>
</reference>
<keyword evidence="1" id="KW-1133">Transmembrane helix</keyword>